<comment type="subcellular location">
    <subcellularLocation>
        <location evidence="1">Membrane</location>
        <topology evidence="1">Single-pass type I membrane protein</topology>
    </subcellularLocation>
</comment>
<protein>
    <submittedName>
        <fullName evidence="13">Uncharacterized protein</fullName>
    </submittedName>
</protein>
<organism evidence="13 14">
    <name type="scientific">Loxodonta africana</name>
    <name type="common">African elephant</name>
    <dbReference type="NCBI Taxonomy" id="9785"/>
    <lineage>
        <taxon>Eukaryota</taxon>
        <taxon>Metazoa</taxon>
        <taxon>Chordata</taxon>
        <taxon>Craniata</taxon>
        <taxon>Vertebrata</taxon>
        <taxon>Euteleostomi</taxon>
        <taxon>Mammalia</taxon>
        <taxon>Eutheria</taxon>
        <taxon>Afrotheria</taxon>
        <taxon>Proboscidea</taxon>
        <taxon>Elephantidae</taxon>
        <taxon>Loxodonta</taxon>
    </lineage>
</organism>
<feature type="transmembrane region" description="Helical" evidence="12">
    <location>
        <begin position="40"/>
        <end position="64"/>
    </location>
</feature>
<sequence length="106" mass="11725">LSVVDVLPTTAQPTKKSSPKKKVCQFSNPPSQKGPSCSPLTLGLLVTGVLVLLVSLSVAVHLYCQRRRARLRFLKQKFNIICLKISGFTTCFQVLQMNKEYAFGVL</sequence>
<keyword evidence="6" id="KW-1064">Adaptive immunity</keyword>
<keyword evidence="2 12" id="KW-0812">Transmembrane</keyword>
<keyword evidence="3" id="KW-0732">Signal</keyword>
<keyword evidence="7 12" id="KW-0472">Membrane</keyword>
<dbReference type="InParanoid" id="G3SXF7"/>
<dbReference type="Proteomes" id="UP000007646">
    <property type="component" value="Unassembled WGS sequence"/>
</dbReference>
<dbReference type="PANTHER" id="PTHR11292">
    <property type="entry name" value="T-CELL SURFACE GLYCOPROTEIN CD8 BETA CHAIN"/>
    <property type="match status" value="1"/>
</dbReference>
<evidence type="ECO:0000256" key="3">
    <source>
        <dbReference type="ARBA" id="ARBA00022729"/>
    </source>
</evidence>
<keyword evidence="4" id="KW-0391">Immunity</keyword>
<dbReference type="AlphaFoldDB" id="G3SXF7"/>
<dbReference type="GO" id="GO:0042288">
    <property type="term" value="F:MHC class I protein binding"/>
    <property type="evidence" value="ECO:0007669"/>
    <property type="project" value="InterPro"/>
</dbReference>
<feature type="compositionally biased region" description="Polar residues" evidence="11">
    <location>
        <begin position="25"/>
        <end position="36"/>
    </location>
</feature>
<dbReference type="eggNOG" id="ENOG502SANQ">
    <property type="taxonomic scope" value="Eukaryota"/>
</dbReference>
<dbReference type="GO" id="GO:0009986">
    <property type="term" value="C:cell surface"/>
    <property type="evidence" value="ECO:0007669"/>
    <property type="project" value="TreeGrafter"/>
</dbReference>
<evidence type="ECO:0000313" key="13">
    <source>
        <dbReference type="Ensembl" id="ENSLAFP00000005086.2"/>
    </source>
</evidence>
<dbReference type="InterPro" id="IPR042414">
    <property type="entry name" value="CD8B"/>
</dbReference>
<accession>G3SXF7</accession>
<evidence type="ECO:0000313" key="14">
    <source>
        <dbReference type="Proteomes" id="UP000007646"/>
    </source>
</evidence>
<evidence type="ECO:0000256" key="11">
    <source>
        <dbReference type="SAM" id="MobiDB-lite"/>
    </source>
</evidence>
<evidence type="ECO:0000256" key="9">
    <source>
        <dbReference type="ARBA" id="ARBA00023180"/>
    </source>
</evidence>
<evidence type="ECO:0000256" key="1">
    <source>
        <dbReference type="ARBA" id="ARBA00004479"/>
    </source>
</evidence>
<dbReference type="GeneTree" id="ENSGT00510000048998"/>
<feature type="region of interest" description="Disordered" evidence="11">
    <location>
        <begin position="1"/>
        <end position="36"/>
    </location>
</feature>
<evidence type="ECO:0000256" key="6">
    <source>
        <dbReference type="ARBA" id="ARBA00023130"/>
    </source>
</evidence>
<reference evidence="13" key="2">
    <citation type="submission" date="2025-08" db="UniProtKB">
        <authorList>
            <consortium name="Ensembl"/>
        </authorList>
    </citation>
    <scope>IDENTIFICATION</scope>
    <source>
        <strain evidence="13">Isolate ISIS603380</strain>
    </source>
</reference>
<evidence type="ECO:0000256" key="7">
    <source>
        <dbReference type="ARBA" id="ARBA00023136"/>
    </source>
</evidence>
<keyword evidence="10" id="KW-0393">Immunoglobulin domain</keyword>
<dbReference type="STRING" id="9785.ENSLAFP00000005086"/>
<evidence type="ECO:0000256" key="8">
    <source>
        <dbReference type="ARBA" id="ARBA00023157"/>
    </source>
</evidence>
<dbReference type="Ensembl" id="ENSLAFT00000006063.2">
    <property type="protein sequence ID" value="ENSLAFP00000005086.2"/>
    <property type="gene ID" value="ENSLAFG00000006063.2"/>
</dbReference>
<dbReference type="OMA" id="FTICYCF"/>
<reference evidence="13 14" key="1">
    <citation type="submission" date="2009-06" db="EMBL/GenBank/DDBJ databases">
        <title>The Genome Sequence of Loxodonta africana (African elephant).</title>
        <authorList>
            <person name="Di Palma F."/>
            <person name="Heiman D."/>
            <person name="Young S."/>
            <person name="Johnson J."/>
            <person name="Lander E.S."/>
            <person name="Lindblad-Toh K."/>
        </authorList>
    </citation>
    <scope>NUCLEOTIDE SEQUENCE [LARGE SCALE GENOMIC DNA]</scope>
    <source>
        <strain evidence="13 14">Isolate ISIS603380</strain>
    </source>
</reference>
<evidence type="ECO:0000256" key="12">
    <source>
        <dbReference type="SAM" id="Phobius"/>
    </source>
</evidence>
<dbReference type="GO" id="GO:0050776">
    <property type="term" value="P:regulation of immune response"/>
    <property type="evidence" value="ECO:0007669"/>
    <property type="project" value="InterPro"/>
</dbReference>
<keyword evidence="5 12" id="KW-1133">Transmembrane helix</keyword>
<proteinExistence type="predicted"/>
<evidence type="ECO:0000256" key="10">
    <source>
        <dbReference type="ARBA" id="ARBA00023319"/>
    </source>
</evidence>
<evidence type="ECO:0000256" key="5">
    <source>
        <dbReference type="ARBA" id="ARBA00022989"/>
    </source>
</evidence>
<keyword evidence="14" id="KW-1185">Reference proteome</keyword>
<dbReference type="HOGENOM" id="CLU_2229242_0_0_1"/>
<evidence type="ECO:0000256" key="4">
    <source>
        <dbReference type="ARBA" id="ARBA00022859"/>
    </source>
</evidence>
<dbReference type="GO" id="GO:0015026">
    <property type="term" value="F:coreceptor activity"/>
    <property type="evidence" value="ECO:0007669"/>
    <property type="project" value="InterPro"/>
</dbReference>
<keyword evidence="8" id="KW-1015">Disulfide bond</keyword>
<dbReference type="GO" id="GO:0016020">
    <property type="term" value="C:membrane"/>
    <property type="evidence" value="ECO:0007669"/>
    <property type="project" value="UniProtKB-SubCell"/>
</dbReference>
<evidence type="ECO:0000256" key="2">
    <source>
        <dbReference type="ARBA" id="ARBA00022692"/>
    </source>
</evidence>
<dbReference type="PANTHER" id="PTHR11292:SF7">
    <property type="entry name" value="T-CELL SURFACE GLYCOPROTEIN CD8 BETA CHAIN-RELATED"/>
    <property type="match status" value="1"/>
</dbReference>
<reference evidence="13" key="3">
    <citation type="submission" date="2025-09" db="UniProtKB">
        <authorList>
            <consortium name="Ensembl"/>
        </authorList>
    </citation>
    <scope>IDENTIFICATION</scope>
    <source>
        <strain evidence="13">Isolate ISIS603380</strain>
    </source>
</reference>
<keyword evidence="9" id="KW-0325">Glycoprotein</keyword>
<dbReference type="GO" id="GO:0002250">
    <property type="term" value="P:adaptive immune response"/>
    <property type="evidence" value="ECO:0007669"/>
    <property type="project" value="UniProtKB-KW"/>
</dbReference>
<name>G3SXF7_LOXAF</name>